<dbReference type="Proteomes" id="UP000054821">
    <property type="component" value="Unassembled WGS sequence"/>
</dbReference>
<name>A0A2P4ZWZ4_9HYPO</name>
<accession>A0A2P4ZWZ4</accession>
<keyword evidence="1" id="KW-0732">Signal</keyword>
<evidence type="ECO:0000313" key="2">
    <source>
        <dbReference type="EMBL" id="PON28814.1"/>
    </source>
</evidence>
<feature type="signal peptide" evidence="1">
    <location>
        <begin position="1"/>
        <end position="17"/>
    </location>
</feature>
<keyword evidence="3" id="KW-1185">Reference proteome</keyword>
<dbReference type="EMBL" id="JPDN02000005">
    <property type="protein sequence ID" value="PON28814.1"/>
    <property type="molecule type" value="Genomic_DNA"/>
</dbReference>
<dbReference type="AlphaFoldDB" id="A0A2P4ZWZ4"/>
<dbReference type="GeneID" id="29980246"/>
<sequence>MVAKIGLLLAGAALAAAGGVNRSLPLPPGTRTLKVLASLATDTAVTGTAAVYGINDNENANGGLGCRAYYGDGSANDGWPSISQWVSFNYIWQVNYNSIQNSCSQYGVPNLSDDEMNDLENGINDIANQYNIDHRFILAEILTESSGCVRVPTTGGPATGIWNPGLLQDFDGYYTCNCNTYNGVYNEYGETCGVVDPCPADTISNMIREGAVGTDNGVGLSFLINAAEAQGAQDAQVFYVASEWYNQGEYSPNSTQYYLQNWACVVAGPNGSRRIHPGFGNAAEGQAIDLRDEEAVAVADITYQNLKDDVLPDQLRFTNHIASLDELSKT</sequence>
<gene>
    <name evidence="2" type="ORF">TGAM01_v201922</name>
</gene>
<protein>
    <submittedName>
        <fullName evidence="2">Uncharacterized protein</fullName>
    </submittedName>
</protein>
<evidence type="ECO:0000313" key="3">
    <source>
        <dbReference type="Proteomes" id="UP000054821"/>
    </source>
</evidence>
<evidence type="ECO:0000256" key="1">
    <source>
        <dbReference type="SAM" id="SignalP"/>
    </source>
</evidence>
<proteinExistence type="predicted"/>
<organism evidence="2 3">
    <name type="scientific">Trichoderma gamsii</name>
    <dbReference type="NCBI Taxonomy" id="398673"/>
    <lineage>
        <taxon>Eukaryota</taxon>
        <taxon>Fungi</taxon>
        <taxon>Dikarya</taxon>
        <taxon>Ascomycota</taxon>
        <taxon>Pezizomycotina</taxon>
        <taxon>Sordariomycetes</taxon>
        <taxon>Hypocreomycetidae</taxon>
        <taxon>Hypocreales</taxon>
        <taxon>Hypocreaceae</taxon>
        <taxon>Trichoderma</taxon>
    </lineage>
</organism>
<comment type="caution">
    <text evidence="2">The sequence shown here is derived from an EMBL/GenBank/DDBJ whole genome shotgun (WGS) entry which is preliminary data.</text>
</comment>
<dbReference type="RefSeq" id="XP_018666305.1">
    <property type="nucleotide sequence ID" value="XM_018800163.1"/>
</dbReference>
<reference evidence="2 3" key="1">
    <citation type="journal article" date="2016" name="Genome Announc.">
        <title>Draft Whole-Genome Sequence of Trichoderma gamsii T6085, a Promising Biocontrol Agent of Fusarium Head Blight on Wheat.</title>
        <authorList>
            <person name="Baroncelli R."/>
            <person name="Zapparata A."/>
            <person name="Piaggeschi G."/>
            <person name="Sarrocco S."/>
            <person name="Vannacci G."/>
        </authorList>
    </citation>
    <scope>NUCLEOTIDE SEQUENCE [LARGE SCALE GENOMIC DNA]</scope>
    <source>
        <strain evidence="2 3">T6085</strain>
    </source>
</reference>
<feature type="chain" id="PRO_5015106625" evidence="1">
    <location>
        <begin position="18"/>
        <end position="330"/>
    </location>
</feature>